<organism evidence="7 8">
    <name type="scientific">Candidatus Ornithobacterium hominis</name>
    <dbReference type="NCBI Taxonomy" id="2497989"/>
    <lineage>
        <taxon>Bacteria</taxon>
        <taxon>Pseudomonadati</taxon>
        <taxon>Bacteroidota</taxon>
        <taxon>Flavobacteriia</taxon>
        <taxon>Flavobacteriales</taxon>
        <taxon>Weeksellaceae</taxon>
        <taxon>Ornithobacterium</taxon>
    </lineage>
</organism>
<dbReference type="Pfam" id="PF04542">
    <property type="entry name" value="Sigma70_r2"/>
    <property type="match status" value="1"/>
</dbReference>
<dbReference type="AlphaFoldDB" id="A0A383U239"/>
<comment type="similarity">
    <text evidence="1">Belongs to the sigma-70 factor family. ECF subfamily.</text>
</comment>
<dbReference type="Gene3D" id="1.10.1740.10">
    <property type="match status" value="1"/>
</dbReference>
<dbReference type="NCBIfam" id="TIGR02937">
    <property type="entry name" value="sigma70-ECF"/>
    <property type="match status" value="1"/>
</dbReference>
<evidence type="ECO:0000259" key="5">
    <source>
        <dbReference type="Pfam" id="PF04542"/>
    </source>
</evidence>
<dbReference type="InterPro" id="IPR039425">
    <property type="entry name" value="RNA_pol_sigma-70-like"/>
</dbReference>
<dbReference type="InterPro" id="IPR013249">
    <property type="entry name" value="RNA_pol_sigma70_r4_t2"/>
</dbReference>
<feature type="domain" description="RNA polymerase sigma factor 70 region 4 type 2" evidence="6">
    <location>
        <begin position="125"/>
        <end position="175"/>
    </location>
</feature>
<dbReference type="InterPro" id="IPR013324">
    <property type="entry name" value="RNA_pol_sigma_r3/r4-like"/>
</dbReference>
<reference evidence="7 8" key="1">
    <citation type="submission" date="2018-09" db="EMBL/GenBank/DDBJ databases">
        <authorList>
            <consortium name="Pathogen Informatics"/>
        </authorList>
    </citation>
    <scope>NUCLEOTIDE SEQUENCE [LARGE SCALE GENOMIC DNA]</scope>
    <source>
        <strain evidence="7 8">OH-22767</strain>
    </source>
</reference>
<dbReference type="RefSeq" id="WP_119058221.1">
    <property type="nucleotide sequence ID" value="NZ_UNSC01000005.1"/>
</dbReference>
<keyword evidence="2" id="KW-0805">Transcription regulation</keyword>
<dbReference type="GO" id="GO:0016987">
    <property type="term" value="F:sigma factor activity"/>
    <property type="evidence" value="ECO:0007669"/>
    <property type="project" value="UniProtKB-KW"/>
</dbReference>
<evidence type="ECO:0000259" key="6">
    <source>
        <dbReference type="Pfam" id="PF08281"/>
    </source>
</evidence>
<dbReference type="InterPro" id="IPR014284">
    <property type="entry name" value="RNA_pol_sigma-70_dom"/>
</dbReference>
<accession>A0A383U239</accession>
<keyword evidence="4" id="KW-0804">Transcription</keyword>
<dbReference type="PANTHER" id="PTHR43133:SF60">
    <property type="entry name" value="RNA POLYMERASE SIGMA FACTOR SIGV"/>
    <property type="match status" value="1"/>
</dbReference>
<dbReference type="InterPro" id="IPR013325">
    <property type="entry name" value="RNA_pol_sigma_r2"/>
</dbReference>
<dbReference type="Pfam" id="PF08281">
    <property type="entry name" value="Sigma70_r4_2"/>
    <property type="match status" value="1"/>
</dbReference>
<proteinExistence type="inferred from homology"/>
<dbReference type="SUPFAM" id="SSF88946">
    <property type="entry name" value="Sigma2 domain of RNA polymerase sigma factors"/>
    <property type="match status" value="1"/>
</dbReference>
<name>A0A383U239_9FLAO</name>
<keyword evidence="3" id="KW-0731">Sigma factor</keyword>
<dbReference type="CDD" id="cd06171">
    <property type="entry name" value="Sigma70_r4"/>
    <property type="match status" value="1"/>
</dbReference>
<keyword evidence="8" id="KW-1185">Reference proteome</keyword>
<sequence>MSNIELYQIIQESKRGIQRSQNTLMNLFWDKIYYFILSKTHNKAEAEDITIRTFTKVFKKLKLYNDDFDFYTWVKAIAYNTMIDQLRKKKHNNISLDDELNPIDIEAAMPSPEQYLISKQNAKKLNAEIENLPPIYREVIELRYLEDKTYKEIAEALDLTLSNVKVRLLRAKKLLEDSISM</sequence>
<dbReference type="GO" id="GO:0006352">
    <property type="term" value="P:DNA-templated transcription initiation"/>
    <property type="evidence" value="ECO:0007669"/>
    <property type="project" value="InterPro"/>
</dbReference>
<dbReference type="Proteomes" id="UP000262142">
    <property type="component" value="Unassembled WGS sequence"/>
</dbReference>
<dbReference type="GO" id="GO:0003677">
    <property type="term" value="F:DNA binding"/>
    <property type="evidence" value="ECO:0007669"/>
    <property type="project" value="InterPro"/>
</dbReference>
<protein>
    <submittedName>
        <fullName evidence="7">Sigma-24</fullName>
    </submittedName>
</protein>
<dbReference type="SUPFAM" id="SSF88659">
    <property type="entry name" value="Sigma3 and sigma4 domains of RNA polymerase sigma factors"/>
    <property type="match status" value="1"/>
</dbReference>
<dbReference type="EMBL" id="UNSC01000005">
    <property type="protein sequence ID" value="SZD73459.1"/>
    <property type="molecule type" value="Genomic_DNA"/>
</dbReference>
<evidence type="ECO:0000313" key="8">
    <source>
        <dbReference type="Proteomes" id="UP000262142"/>
    </source>
</evidence>
<dbReference type="OrthoDB" id="9785675at2"/>
<evidence type="ECO:0000256" key="2">
    <source>
        <dbReference type="ARBA" id="ARBA00023015"/>
    </source>
</evidence>
<evidence type="ECO:0000256" key="3">
    <source>
        <dbReference type="ARBA" id="ARBA00023082"/>
    </source>
</evidence>
<dbReference type="Gene3D" id="1.10.10.10">
    <property type="entry name" value="Winged helix-like DNA-binding domain superfamily/Winged helix DNA-binding domain"/>
    <property type="match status" value="1"/>
</dbReference>
<evidence type="ECO:0000256" key="1">
    <source>
        <dbReference type="ARBA" id="ARBA00010641"/>
    </source>
</evidence>
<dbReference type="PANTHER" id="PTHR43133">
    <property type="entry name" value="RNA POLYMERASE ECF-TYPE SIGMA FACTO"/>
    <property type="match status" value="1"/>
</dbReference>
<feature type="domain" description="RNA polymerase sigma-70 region 2" evidence="5">
    <location>
        <begin position="31"/>
        <end position="90"/>
    </location>
</feature>
<dbReference type="InterPro" id="IPR007627">
    <property type="entry name" value="RNA_pol_sigma70_r2"/>
</dbReference>
<evidence type="ECO:0000313" key="7">
    <source>
        <dbReference type="EMBL" id="SZD73459.1"/>
    </source>
</evidence>
<evidence type="ECO:0000256" key="4">
    <source>
        <dbReference type="ARBA" id="ARBA00023163"/>
    </source>
</evidence>
<dbReference type="InterPro" id="IPR036388">
    <property type="entry name" value="WH-like_DNA-bd_sf"/>
</dbReference>
<gene>
    <name evidence="7" type="primary">rpoE</name>
    <name evidence="7" type="ORF">SAMEA104719789_01272</name>
</gene>